<dbReference type="InterPro" id="IPR020583">
    <property type="entry name" value="Inositol_monoP_metal-BS"/>
</dbReference>
<dbReference type="PROSITE" id="PS00629">
    <property type="entry name" value="IMP_1"/>
    <property type="match status" value="1"/>
</dbReference>
<dbReference type="EMBL" id="VLKE01000001">
    <property type="protein sequence ID" value="TWH68623.1"/>
    <property type="molecule type" value="Genomic_DNA"/>
</dbReference>
<evidence type="ECO:0000256" key="6">
    <source>
        <dbReference type="PIRSR" id="PIRSR600760-2"/>
    </source>
</evidence>
<dbReference type="Proteomes" id="UP000319825">
    <property type="component" value="Unassembled WGS sequence"/>
</dbReference>
<evidence type="ECO:0000256" key="7">
    <source>
        <dbReference type="RuleBase" id="RU364068"/>
    </source>
</evidence>
<feature type="binding site" evidence="6">
    <location>
        <position position="73"/>
    </location>
    <ligand>
        <name>Mg(2+)</name>
        <dbReference type="ChEBI" id="CHEBI:18420"/>
        <label>1</label>
        <note>catalytic</note>
    </ligand>
</feature>
<keyword evidence="5 6" id="KW-0460">Magnesium</keyword>
<comment type="catalytic activity">
    <reaction evidence="1 7">
        <text>a myo-inositol phosphate + H2O = myo-inositol + phosphate</text>
        <dbReference type="Rhea" id="RHEA:24056"/>
        <dbReference type="ChEBI" id="CHEBI:15377"/>
        <dbReference type="ChEBI" id="CHEBI:17268"/>
        <dbReference type="ChEBI" id="CHEBI:43474"/>
        <dbReference type="ChEBI" id="CHEBI:84139"/>
        <dbReference type="EC" id="3.1.3.25"/>
    </reaction>
</comment>
<dbReference type="Gene3D" id="3.30.540.10">
    <property type="entry name" value="Fructose-1,6-Bisphosphatase, subunit A, domain 1"/>
    <property type="match status" value="1"/>
</dbReference>
<protein>
    <recommendedName>
        <fullName evidence="7">Inositol-1-monophosphatase</fullName>
        <ecNumber evidence="7">3.1.3.25</ecNumber>
    </recommendedName>
</protein>
<evidence type="ECO:0000256" key="2">
    <source>
        <dbReference type="ARBA" id="ARBA00001946"/>
    </source>
</evidence>
<name>A0A562ID32_MICOL</name>
<dbReference type="GO" id="GO:0008934">
    <property type="term" value="F:inositol monophosphate 1-phosphatase activity"/>
    <property type="evidence" value="ECO:0007669"/>
    <property type="project" value="InterPro"/>
</dbReference>
<dbReference type="PANTHER" id="PTHR20854">
    <property type="entry name" value="INOSITOL MONOPHOSPHATASE"/>
    <property type="match status" value="1"/>
</dbReference>
<evidence type="ECO:0000313" key="8">
    <source>
        <dbReference type="EMBL" id="TWH68623.1"/>
    </source>
</evidence>
<dbReference type="Pfam" id="PF00459">
    <property type="entry name" value="Inositol_P"/>
    <property type="match status" value="1"/>
</dbReference>
<dbReference type="AlphaFoldDB" id="A0A562ID32"/>
<dbReference type="CDD" id="cd01639">
    <property type="entry name" value="IMPase"/>
    <property type="match status" value="1"/>
</dbReference>
<proteinExistence type="inferred from homology"/>
<dbReference type="InterPro" id="IPR033942">
    <property type="entry name" value="IMPase"/>
</dbReference>
<organism evidence="8 9">
    <name type="scientific">Micromonospora olivasterospora</name>
    <dbReference type="NCBI Taxonomy" id="1880"/>
    <lineage>
        <taxon>Bacteria</taxon>
        <taxon>Bacillati</taxon>
        <taxon>Actinomycetota</taxon>
        <taxon>Actinomycetes</taxon>
        <taxon>Micromonosporales</taxon>
        <taxon>Micromonosporaceae</taxon>
        <taxon>Micromonospora</taxon>
    </lineage>
</organism>
<keyword evidence="4 7" id="KW-0378">Hydrolase</keyword>
<comment type="similarity">
    <text evidence="7">Belongs to the inositol monophosphatase superfamily.</text>
</comment>
<evidence type="ECO:0000313" key="9">
    <source>
        <dbReference type="Proteomes" id="UP000319825"/>
    </source>
</evidence>
<sequence>MGTRPEAMNNYGRLLPIATKAVMLAADMMLHRSPGALTTKGDRDFASELDYDIEREIRSFLETATPDIGFLGEEEGAKKIGEDMRWVLDPIDGTANFVRGIPLCAVSLGLIHGNEAVLGVIQLPFLHSCYAATKGGGATANGRPIKVSRTNRLSEAIVAIGDYAVGTNSTAKNRTRLSLTAQLAETAQRVRMTGTAALDLAWLADGKIDAAITLSNQPWDMTAGVAIAREAGATVIDSDGSAHSISAATTWGMAPGLISEIGELISKCSEPLHHSEIASHAPDS</sequence>
<dbReference type="Gene3D" id="3.40.190.80">
    <property type="match status" value="1"/>
</dbReference>
<dbReference type="SUPFAM" id="SSF56655">
    <property type="entry name" value="Carbohydrate phosphatase"/>
    <property type="match status" value="1"/>
</dbReference>
<evidence type="ECO:0000256" key="1">
    <source>
        <dbReference type="ARBA" id="ARBA00001033"/>
    </source>
</evidence>
<comment type="cofactor">
    <cofactor evidence="2 6 7">
        <name>Mg(2+)</name>
        <dbReference type="ChEBI" id="CHEBI:18420"/>
    </cofactor>
</comment>
<keyword evidence="9" id="KW-1185">Reference proteome</keyword>
<evidence type="ECO:0000256" key="3">
    <source>
        <dbReference type="ARBA" id="ARBA00022723"/>
    </source>
</evidence>
<dbReference type="EC" id="3.1.3.25" evidence="7"/>
<feature type="binding site" evidence="6">
    <location>
        <position position="91"/>
    </location>
    <ligand>
        <name>Mg(2+)</name>
        <dbReference type="ChEBI" id="CHEBI:18420"/>
        <label>1</label>
        <note>catalytic</note>
    </ligand>
</feature>
<dbReference type="PRINTS" id="PR00377">
    <property type="entry name" value="IMPHPHTASES"/>
</dbReference>
<keyword evidence="3 6" id="KW-0479">Metal-binding</keyword>
<dbReference type="PANTHER" id="PTHR20854:SF4">
    <property type="entry name" value="INOSITOL-1-MONOPHOSPHATASE-RELATED"/>
    <property type="match status" value="1"/>
</dbReference>
<evidence type="ECO:0000256" key="4">
    <source>
        <dbReference type="ARBA" id="ARBA00022801"/>
    </source>
</evidence>
<feature type="binding site" evidence="6">
    <location>
        <position position="220"/>
    </location>
    <ligand>
        <name>Mg(2+)</name>
        <dbReference type="ChEBI" id="CHEBI:18420"/>
        <label>2</label>
    </ligand>
</feature>
<dbReference type="GO" id="GO:0007165">
    <property type="term" value="P:signal transduction"/>
    <property type="evidence" value="ECO:0007669"/>
    <property type="project" value="TreeGrafter"/>
</dbReference>
<dbReference type="GO" id="GO:0046872">
    <property type="term" value="F:metal ion binding"/>
    <property type="evidence" value="ECO:0007669"/>
    <property type="project" value="UniProtKB-KW"/>
</dbReference>
<dbReference type="GO" id="GO:0006020">
    <property type="term" value="P:inositol metabolic process"/>
    <property type="evidence" value="ECO:0007669"/>
    <property type="project" value="TreeGrafter"/>
</dbReference>
<feature type="binding site" evidence="6">
    <location>
        <position position="89"/>
    </location>
    <ligand>
        <name>Mg(2+)</name>
        <dbReference type="ChEBI" id="CHEBI:18420"/>
        <label>1</label>
        <note>catalytic</note>
    </ligand>
</feature>
<feature type="binding site" evidence="6">
    <location>
        <position position="92"/>
    </location>
    <ligand>
        <name>Mg(2+)</name>
        <dbReference type="ChEBI" id="CHEBI:18420"/>
        <label>1</label>
        <note>catalytic</note>
    </ligand>
</feature>
<reference evidence="8 9" key="1">
    <citation type="submission" date="2019-07" db="EMBL/GenBank/DDBJ databases">
        <title>R&amp;d 2014.</title>
        <authorList>
            <person name="Klenk H.-P."/>
        </authorList>
    </citation>
    <scope>NUCLEOTIDE SEQUENCE [LARGE SCALE GENOMIC DNA]</scope>
    <source>
        <strain evidence="8 9">DSM 43868</strain>
    </source>
</reference>
<dbReference type="InterPro" id="IPR000760">
    <property type="entry name" value="Inositol_monophosphatase-like"/>
</dbReference>
<evidence type="ECO:0000256" key="5">
    <source>
        <dbReference type="ARBA" id="ARBA00022842"/>
    </source>
</evidence>
<gene>
    <name evidence="8" type="ORF">JD77_03620</name>
</gene>
<comment type="caution">
    <text evidence="8">The sequence shown here is derived from an EMBL/GenBank/DDBJ whole genome shotgun (WGS) entry which is preliminary data.</text>
</comment>
<accession>A0A562ID32</accession>